<gene>
    <name evidence="3" type="ORF">ERUC_LOCUS31465</name>
</gene>
<keyword evidence="1" id="KW-0853">WD repeat</keyword>
<evidence type="ECO:0000256" key="1">
    <source>
        <dbReference type="ARBA" id="ARBA00022574"/>
    </source>
</evidence>
<comment type="caution">
    <text evidence="3">The sequence shown here is derived from an EMBL/GenBank/DDBJ whole genome shotgun (WGS) entry which is preliminary data.</text>
</comment>
<dbReference type="EMBL" id="CAKOAT010427376">
    <property type="protein sequence ID" value="CAH8371119.1"/>
    <property type="molecule type" value="Genomic_DNA"/>
</dbReference>
<keyword evidence="4" id="KW-1185">Reference proteome</keyword>
<accession>A0ABC8L798</accession>
<keyword evidence="2" id="KW-0677">Repeat</keyword>
<name>A0ABC8L798_ERUVS</name>
<evidence type="ECO:0000256" key="2">
    <source>
        <dbReference type="ARBA" id="ARBA00022737"/>
    </source>
</evidence>
<dbReference type="Proteomes" id="UP001642260">
    <property type="component" value="Unassembled WGS sequence"/>
</dbReference>
<evidence type="ECO:0000313" key="3">
    <source>
        <dbReference type="EMBL" id="CAH8371119.1"/>
    </source>
</evidence>
<proteinExistence type="predicted"/>
<protein>
    <submittedName>
        <fullName evidence="3">Uncharacterized protein</fullName>
    </submittedName>
</protein>
<dbReference type="PANTHER" id="PTHR19919">
    <property type="entry name" value="WD REPEAT CONTAINING PROTEIN"/>
    <property type="match status" value="1"/>
</dbReference>
<sequence>MSVKPLRNLSFDHPYTLTKLMFSPPSRLPTGDDLLASSGDFLRPWEINEDSLSAEPLSVLSNSKTSEFSAPLTSFDWNDVEPKRMRFTCKVTTGLAVSEAAFELESTEICTGMPSL</sequence>
<dbReference type="AlphaFoldDB" id="A0ABC8L798"/>
<reference evidence="3 4" key="1">
    <citation type="submission" date="2022-03" db="EMBL/GenBank/DDBJ databases">
        <authorList>
            <person name="Macdonald S."/>
            <person name="Ahmed S."/>
            <person name="Newling K."/>
        </authorList>
    </citation>
    <scope>NUCLEOTIDE SEQUENCE [LARGE SCALE GENOMIC DNA]</scope>
</reference>
<dbReference type="InterPro" id="IPR045159">
    <property type="entry name" value="DCAF7-like"/>
</dbReference>
<organism evidence="3 4">
    <name type="scientific">Eruca vesicaria subsp. sativa</name>
    <name type="common">Garden rocket</name>
    <name type="synonym">Eruca sativa</name>
    <dbReference type="NCBI Taxonomy" id="29727"/>
    <lineage>
        <taxon>Eukaryota</taxon>
        <taxon>Viridiplantae</taxon>
        <taxon>Streptophyta</taxon>
        <taxon>Embryophyta</taxon>
        <taxon>Tracheophyta</taxon>
        <taxon>Spermatophyta</taxon>
        <taxon>Magnoliopsida</taxon>
        <taxon>eudicotyledons</taxon>
        <taxon>Gunneridae</taxon>
        <taxon>Pentapetalae</taxon>
        <taxon>rosids</taxon>
        <taxon>malvids</taxon>
        <taxon>Brassicales</taxon>
        <taxon>Brassicaceae</taxon>
        <taxon>Brassiceae</taxon>
        <taxon>Eruca</taxon>
    </lineage>
</organism>
<evidence type="ECO:0000313" key="4">
    <source>
        <dbReference type="Proteomes" id="UP001642260"/>
    </source>
</evidence>